<keyword evidence="15" id="KW-0031">Aminopeptidase</keyword>
<dbReference type="EC" id="3.4.11.2" evidence="4"/>
<dbReference type="Pfam" id="PF01433">
    <property type="entry name" value="Peptidase_M1"/>
    <property type="match status" value="1"/>
</dbReference>
<sequence length="526" mass="57217">MAENWTRNVRARSFHTVRARSTRTVRARSTRTVRARSTRTVRAATATAVAAATLALALPAHAHAAPFDPAPGADGVGDPLFPTLGNGGYDVRHYDLSFDFTPVTYDFTGTMKIKARATRDLSSFNLDVDSLAIDAVKVNGKKAGWRIGPGQSGQELTVTPPGGLHDRRAFDVELTYHGNGKTKPVGQPGWRYMSDGGFASAAQASRADTFAPVNDHPSDKATWTFHLTAPDGWTPAANGNLTGTREAAGSAGSAGSAVPKKTWDFSLKSPMAPELLGISVNKQTYLYGRGPHGVKLRHLVPEGQEAKYRPIAEETGGQLAWLEKTLGVRYPFDTYGVQIVRDGYGDALENQTLSLFGPSWFDRPTYSTTMVHELTHQWFGDSVTPATWQDAWLNEGPAVYYAAMWADQKGFQPIEEKMKTAYAKLDAVRKADGPPGKPTGLGGFNIYDGAAVSLYALNQQIGQEKFEAVMKSWLTEYRHGNASTRDFIDNAVEVTGDASVGTYLHHWLFDLDNPPMPGHPDWGVAK</sequence>
<evidence type="ECO:0000256" key="4">
    <source>
        <dbReference type="ARBA" id="ARBA00012564"/>
    </source>
</evidence>
<comment type="cofactor">
    <cofactor evidence="2">
        <name>Zn(2+)</name>
        <dbReference type="ChEBI" id="CHEBI:29105"/>
    </cofactor>
</comment>
<dbReference type="RefSeq" id="WP_397715058.1">
    <property type="nucleotide sequence ID" value="NZ_JBIRGN010000005.1"/>
</dbReference>
<dbReference type="InterPro" id="IPR050344">
    <property type="entry name" value="Peptidase_M1_aminopeptidases"/>
</dbReference>
<dbReference type="InterPro" id="IPR001930">
    <property type="entry name" value="Peptidase_M1"/>
</dbReference>
<dbReference type="CDD" id="cd09603">
    <property type="entry name" value="M1_APN_like"/>
    <property type="match status" value="1"/>
</dbReference>
<keyword evidence="7" id="KW-0479">Metal-binding</keyword>
<dbReference type="Proteomes" id="UP001610818">
    <property type="component" value="Unassembled WGS sequence"/>
</dbReference>
<dbReference type="Gene3D" id="2.60.40.1730">
    <property type="entry name" value="tricorn interacting facor f3 domain"/>
    <property type="match status" value="1"/>
</dbReference>
<keyword evidence="10" id="KW-0482">Metalloprotease</keyword>
<evidence type="ECO:0000256" key="1">
    <source>
        <dbReference type="ARBA" id="ARBA00000098"/>
    </source>
</evidence>
<dbReference type="InterPro" id="IPR042097">
    <property type="entry name" value="Aminopeptidase_N-like_N_sf"/>
</dbReference>
<protein>
    <recommendedName>
        <fullName evidence="5">Aminopeptidase N</fullName>
        <ecNumber evidence="4">3.4.11.2</ecNumber>
    </recommendedName>
    <alternativeName>
        <fullName evidence="11">Alanine aminopeptidase</fullName>
    </alternativeName>
    <alternativeName>
        <fullName evidence="12">Lysyl aminopeptidase</fullName>
    </alternativeName>
</protein>
<evidence type="ECO:0000256" key="10">
    <source>
        <dbReference type="ARBA" id="ARBA00023049"/>
    </source>
</evidence>
<dbReference type="PRINTS" id="PR00756">
    <property type="entry name" value="ALADIPTASE"/>
</dbReference>
<evidence type="ECO:0000256" key="9">
    <source>
        <dbReference type="ARBA" id="ARBA00022833"/>
    </source>
</evidence>
<evidence type="ECO:0000313" key="15">
    <source>
        <dbReference type="EMBL" id="MFH8548545.1"/>
    </source>
</evidence>
<dbReference type="Pfam" id="PF17900">
    <property type="entry name" value="Peptidase_M1_N"/>
    <property type="match status" value="1"/>
</dbReference>
<dbReference type="InterPro" id="IPR027268">
    <property type="entry name" value="Peptidase_M4/M1_CTD_sf"/>
</dbReference>
<feature type="domain" description="Aminopeptidase N-like N-terminal" evidence="14">
    <location>
        <begin position="93"/>
        <end position="242"/>
    </location>
</feature>
<evidence type="ECO:0000256" key="7">
    <source>
        <dbReference type="ARBA" id="ARBA00022723"/>
    </source>
</evidence>
<accession>A0ABW7QU98</accession>
<dbReference type="Gene3D" id="1.10.390.10">
    <property type="entry name" value="Neutral Protease Domain 2"/>
    <property type="match status" value="1"/>
</dbReference>
<dbReference type="SUPFAM" id="SSF63737">
    <property type="entry name" value="Leukotriene A4 hydrolase N-terminal domain"/>
    <property type="match status" value="1"/>
</dbReference>
<evidence type="ECO:0000256" key="12">
    <source>
        <dbReference type="ARBA" id="ARBA00031533"/>
    </source>
</evidence>
<keyword evidence="16" id="KW-1185">Reference proteome</keyword>
<feature type="domain" description="Peptidase M1 membrane alanine aminopeptidase" evidence="13">
    <location>
        <begin position="314"/>
        <end position="507"/>
    </location>
</feature>
<evidence type="ECO:0000256" key="6">
    <source>
        <dbReference type="ARBA" id="ARBA00022670"/>
    </source>
</evidence>
<comment type="catalytic activity">
    <reaction evidence="1">
        <text>Release of an N-terminal amino acid, Xaa-|-Yaa- from a peptide, amide or arylamide. Xaa is preferably Ala, but may be most amino acids including Pro (slow action). When a terminal hydrophobic residue is followed by a prolyl residue, the two may be released as an intact Xaa-Pro dipeptide.</text>
        <dbReference type="EC" id="3.4.11.2"/>
    </reaction>
</comment>
<evidence type="ECO:0000313" key="16">
    <source>
        <dbReference type="Proteomes" id="UP001610818"/>
    </source>
</evidence>
<evidence type="ECO:0000256" key="5">
    <source>
        <dbReference type="ARBA" id="ARBA00015611"/>
    </source>
</evidence>
<evidence type="ECO:0000256" key="11">
    <source>
        <dbReference type="ARBA" id="ARBA00029811"/>
    </source>
</evidence>
<evidence type="ECO:0000259" key="13">
    <source>
        <dbReference type="Pfam" id="PF01433"/>
    </source>
</evidence>
<keyword evidence="6" id="KW-0645">Protease</keyword>
<gene>
    <name evidence="15" type="ORF">ACH4F9_26375</name>
</gene>
<evidence type="ECO:0000256" key="2">
    <source>
        <dbReference type="ARBA" id="ARBA00001947"/>
    </source>
</evidence>
<dbReference type="InterPro" id="IPR014782">
    <property type="entry name" value="Peptidase_M1_dom"/>
</dbReference>
<evidence type="ECO:0000256" key="3">
    <source>
        <dbReference type="ARBA" id="ARBA00010136"/>
    </source>
</evidence>
<dbReference type="SUPFAM" id="SSF55486">
    <property type="entry name" value="Metalloproteases ('zincins'), catalytic domain"/>
    <property type="match status" value="1"/>
</dbReference>
<comment type="similarity">
    <text evidence="3">Belongs to the peptidase M1 family.</text>
</comment>
<evidence type="ECO:0000259" key="14">
    <source>
        <dbReference type="Pfam" id="PF17900"/>
    </source>
</evidence>
<evidence type="ECO:0000256" key="8">
    <source>
        <dbReference type="ARBA" id="ARBA00022801"/>
    </source>
</evidence>
<comment type="caution">
    <text evidence="15">The sequence shown here is derived from an EMBL/GenBank/DDBJ whole genome shotgun (WGS) entry which is preliminary data.</text>
</comment>
<organism evidence="15 16">
    <name type="scientific">Streptomyces longisporoflavus</name>
    <dbReference type="NCBI Taxonomy" id="28044"/>
    <lineage>
        <taxon>Bacteria</taxon>
        <taxon>Bacillati</taxon>
        <taxon>Actinomycetota</taxon>
        <taxon>Actinomycetes</taxon>
        <taxon>Kitasatosporales</taxon>
        <taxon>Streptomycetaceae</taxon>
        <taxon>Streptomyces</taxon>
    </lineage>
</organism>
<name>A0ABW7QU98_9ACTN</name>
<keyword evidence="8 15" id="KW-0378">Hydrolase</keyword>
<dbReference type="InterPro" id="IPR045357">
    <property type="entry name" value="Aminopeptidase_N-like_N"/>
</dbReference>
<dbReference type="PANTHER" id="PTHR11533">
    <property type="entry name" value="PROTEASE M1 ZINC METALLOPROTEASE"/>
    <property type="match status" value="1"/>
</dbReference>
<keyword evidence="9" id="KW-0862">Zinc</keyword>
<proteinExistence type="inferred from homology"/>
<reference evidence="15 16" key="1">
    <citation type="submission" date="2024-10" db="EMBL/GenBank/DDBJ databases">
        <title>The Natural Products Discovery Center: Release of the First 8490 Sequenced Strains for Exploring Actinobacteria Biosynthetic Diversity.</title>
        <authorList>
            <person name="Kalkreuter E."/>
            <person name="Kautsar S.A."/>
            <person name="Yang D."/>
            <person name="Bader C.D."/>
            <person name="Teijaro C.N."/>
            <person name="Fluegel L."/>
            <person name="Davis C.M."/>
            <person name="Simpson J.R."/>
            <person name="Lauterbach L."/>
            <person name="Steele A.D."/>
            <person name="Gui C."/>
            <person name="Meng S."/>
            <person name="Li G."/>
            <person name="Viehrig K."/>
            <person name="Ye F."/>
            <person name="Su P."/>
            <person name="Kiefer A.F."/>
            <person name="Nichols A."/>
            <person name="Cepeda A.J."/>
            <person name="Yan W."/>
            <person name="Fan B."/>
            <person name="Jiang Y."/>
            <person name="Adhikari A."/>
            <person name="Zheng C.-J."/>
            <person name="Schuster L."/>
            <person name="Cowan T.M."/>
            <person name="Smanski M.J."/>
            <person name="Chevrette M.G."/>
            <person name="De Carvalho L.P.S."/>
            <person name="Shen B."/>
        </authorList>
    </citation>
    <scope>NUCLEOTIDE SEQUENCE [LARGE SCALE GENOMIC DNA]</scope>
    <source>
        <strain evidence="15 16">NPDC017990</strain>
    </source>
</reference>
<dbReference type="GO" id="GO:0004177">
    <property type="term" value="F:aminopeptidase activity"/>
    <property type="evidence" value="ECO:0007669"/>
    <property type="project" value="UniProtKB-KW"/>
</dbReference>
<dbReference type="EMBL" id="JBIRGQ010000005">
    <property type="protein sequence ID" value="MFH8548545.1"/>
    <property type="molecule type" value="Genomic_DNA"/>
</dbReference>